<dbReference type="AlphaFoldDB" id="A0A6V7P2K5"/>
<dbReference type="EMBL" id="LR862144">
    <property type="protein sequence ID" value="CAD1824844.1"/>
    <property type="molecule type" value="Genomic_DNA"/>
</dbReference>
<proteinExistence type="predicted"/>
<reference evidence="1" key="1">
    <citation type="submission" date="2020-07" db="EMBL/GenBank/DDBJ databases">
        <authorList>
            <person name="Lin J."/>
        </authorList>
    </citation>
    <scope>NUCLEOTIDE SEQUENCE</scope>
</reference>
<sequence>MIVAFVALWIMAIHSQIGEWIILTLSLGLRVVAAPQAVHSRIVTTGARSLKTSLIECVPSWNFVHCIDCDALNVQGRLCPRHRGNSVHSAVCRRRRDPAK</sequence>
<evidence type="ECO:0000313" key="1">
    <source>
        <dbReference type="EMBL" id="CAD1824844.1"/>
    </source>
</evidence>
<organism evidence="1">
    <name type="scientific">Ananas comosus var. bracteatus</name>
    <name type="common">red pineapple</name>
    <dbReference type="NCBI Taxonomy" id="296719"/>
    <lineage>
        <taxon>Eukaryota</taxon>
        <taxon>Viridiplantae</taxon>
        <taxon>Streptophyta</taxon>
        <taxon>Embryophyta</taxon>
        <taxon>Tracheophyta</taxon>
        <taxon>Spermatophyta</taxon>
        <taxon>Magnoliopsida</taxon>
        <taxon>Liliopsida</taxon>
        <taxon>Poales</taxon>
        <taxon>Bromeliaceae</taxon>
        <taxon>Bromelioideae</taxon>
        <taxon>Ananas</taxon>
    </lineage>
</organism>
<gene>
    <name evidence="1" type="ORF">CB5_LOCUS8055</name>
</gene>
<protein>
    <submittedName>
        <fullName evidence="1">Uncharacterized protein</fullName>
    </submittedName>
</protein>
<accession>A0A6V7P2K5</accession>
<name>A0A6V7P2K5_ANACO</name>